<feature type="domain" description="Peptidase A1" evidence="7">
    <location>
        <begin position="80"/>
        <end position="461"/>
    </location>
</feature>
<sequence length="473" mass="51965">MISSTLHLFLLISTAFFFHNPHATKTSSTSHNSLVLDLTHSTSPTNGFPPQKTSRYGSLKNQYSETLDITEPLKELPQGFVMSLTLGTPPQVVNKVLFDTGSDLIWVPCGKASFTCTGCDNPKSDFSTIFNPTSSSSLRRESCTTPLCVNLHSAENYYDTCTVSGCSLDTIYNHKCFRSCPPFSYTYASSVVAGLLTIDILDIHNIKNHSNPKITFGCVTSTLHESTGIAGFGRGPLSLPSQLGFLSKVFSHCFLSFDFSSNPNISCPLVLGDGATASTEHFQFTPILKNSIYPYSYYIGLESVTVGNTTIQAPISLREFDSLGDGGMLMDSGTSYTHLPEPFYSKLVSTLESVITYPRAKVVEDQSWSDLCYKMPVRKNNSGQPDVLPSITFHFLNDVNLTLPQGTYFYKMAPPEGLSQAKCLMFQVRDDGHGPGGVFGSFQQQNVEVVYDLEKERIGFHTTDCSLLAKKHN</sequence>
<dbReference type="PANTHER" id="PTHR47967">
    <property type="entry name" value="OS07G0603500 PROTEIN-RELATED"/>
    <property type="match status" value="1"/>
</dbReference>
<reference evidence="9" key="1">
    <citation type="journal article" date="2024" name="IScience">
        <title>Strigolactones Initiate the Formation of Haustorium-like Structures in Castilleja.</title>
        <authorList>
            <person name="Buerger M."/>
            <person name="Peterson D."/>
            <person name="Chory J."/>
        </authorList>
    </citation>
    <scope>NUCLEOTIDE SEQUENCE [LARGE SCALE GENOMIC DNA]</scope>
</reference>
<evidence type="ECO:0000256" key="6">
    <source>
        <dbReference type="SAM" id="SignalP"/>
    </source>
</evidence>
<evidence type="ECO:0000259" key="7">
    <source>
        <dbReference type="PROSITE" id="PS51767"/>
    </source>
</evidence>
<keyword evidence="6" id="KW-0732">Signal</keyword>
<evidence type="ECO:0000313" key="8">
    <source>
        <dbReference type="EMBL" id="KAL3623707.1"/>
    </source>
</evidence>
<feature type="chain" id="PRO_5044890693" description="Peptidase A1 domain-containing protein" evidence="6">
    <location>
        <begin position="24"/>
        <end position="473"/>
    </location>
</feature>
<dbReference type="InterPro" id="IPR032861">
    <property type="entry name" value="TAXi_N"/>
</dbReference>
<evidence type="ECO:0000256" key="5">
    <source>
        <dbReference type="ARBA" id="ARBA00023180"/>
    </source>
</evidence>
<keyword evidence="5" id="KW-0325">Glycoprotein</keyword>
<dbReference type="InterPro" id="IPR033121">
    <property type="entry name" value="PEPTIDASE_A1"/>
</dbReference>
<evidence type="ECO:0000313" key="9">
    <source>
        <dbReference type="Proteomes" id="UP001632038"/>
    </source>
</evidence>
<dbReference type="InterPro" id="IPR021109">
    <property type="entry name" value="Peptidase_aspartic_dom_sf"/>
</dbReference>
<dbReference type="Pfam" id="PF14541">
    <property type="entry name" value="TAXi_C"/>
    <property type="match status" value="1"/>
</dbReference>
<dbReference type="AlphaFoldDB" id="A0ABD3C2B8"/>
<dbReference type="GO" id="GO:0004190">
    <property type="term" value="F:aspartic-type endopeptidase activity"/>
    <property type="evidence" value="ECO:0007669"/>
    <property type="project" value="UniProtKB-KW"/>
</dbReference>
<dbReference type="CDD" id="cd05476">
    <property type="entry name" value="pepsin_A_like_plant"/>
    <property type="match status" value="1"/>
</dbReference>
<dbReference type="PANTHER" id="PTHR47967:SF47">
    <property type="entry name" value="CHLOROPLAST NUCLEOID DNA-BINDING PROTEIN-LIKE"/>
    <property type="match status" value="1"/>
</dbReference>
<dbReference type="InterPro" id="IPR032799">
    <property type="entry name" value="TAXi_C"/>
</dbReference>
<keyword evidence="2" id="KW-0645">Protease</keyword>
<dbReference type="SUPFAM" id="SSF50630">
    <property type="entry name" value="Acid proteases"/>
    <property type="match status" value="1"/>
</dbReference>
<dbReference type="Pfam" id="PF14543">
    <property type="entry name" value="TAXi_N"/>
    <property type="match status" value="1"/>
</dbReference>
<dbReference type="InterPro" id="IPR034161">
    <property type="entry name" value="Pepsin-like_plant"/>
</dbReference>
<evidence type="ECO:0000256" key="4">
    <source>
        <dbReference type="ARBA" id="ARBA00022801"/>
    </source>
</evidence>
<organism evidence="8 9">
    <name type="scientific">Castilleja foliolosa</name>
    <dbReference type="NCBI Taxonomy" id="1961234"/>
    <lineage>
        <taxon>Eukaryota</taxon>
        <taxon>Viridiplantae</taxon>
        <taxon>Streptophyta</taxon>
        <taxon>Embryophyta</taxon>
        <taxon>Tracheophyta</taxon>
        <taxon>Spermatophyta</taxon>
        <taxon>Magnoliopsida</taxon>
        <taxon>eudicotyledons</taxon>
        <taxon>Gunneridae</taxon>
        <taxon>Pentapetalae</taxon>
        <taxon>asterids</taxon>
        <taxon>lamiids</taxon>
        <taxon>Lamiales</taxon>
        <taxon>Orobanchaceae</taxon>
        <taxon>Pedicularideae</taxon>
        <taxon>Castillejinae</taxon>
        <taxon>Castilleja</taxon>
    </lineage>
</organism>
<comment type="caution">
    <text evidence="8">The sequence shown here is derived from an EMBL/GenBank/DDBJ whole genome shotgun (WGS) entry which is preliminary data.</text>
</comment>
<keyword evidence="3" id="KW-0064">Aspartyl protease</keyword>
<dbReference type="PROSITE" id="PS51767">
    <property type="entry name" value="PEPTIDASE_A1"/>
    <property type="match status" value="1"/>
</dbReference>
<protein>
    <recommendedName>
        <fullName evidence="7">Peptidase A1 domain-containing protein</fullName>
    </recommendedName>
</protein>
<gene>
    <name evidence="8" type="ORF">CASFOL_032523</name>
</gene>
<dbReference type="Proteomes" id="UP001632038">
    <property type="component" value="Unassembled WGS sequence"/>
</dbReference>
<keyword evidence="9" id="KW-1185">Reference proteome</keyword>
<dbReference type="GO" id="GO:0006508">
    <property type="term" value="P:proteolysis"/>
    <property type="evidence" value="ECO:0007669"/>
    <property type="project" value="UniProtKB-KW"/>
</dbReference>
<accession>A0ABD3C2B8</accession>
<evidence type="ECO:0000256" key="3">
    <source>
        <dbReference type="ARBA" id="ARBA00022750"/>
    </source>
</evidence>
<evidence type="ECO:0000256" key="2">
    <source>
        <dbReference type="ARBA" id="ARBA00022670"/>
    </source>
</evidence>
<comment type="similarity">
    <text evidence="1">Belongs to the peptidase A1 family.</text>
</comment>
<feature type="signal peptide" evidence="6">
    <location>
        <begin position="1"/>
        <end position="23"/>
    </location>
</feature>
<name>A0ABD3C2B8_9LAMI</name>
<evidence type="ECO:0000256" key="1">
    <source>
        <dbReference type="ARBA" id="ARBA00007447"/>
    </source>
</evidence>
<keyword evidence="4" id="KW-0378">Hydrolase</keyword>
<dbReference type="InterPro" id="IPR051708">
    <property type="entry name" value="Plant_Aspart_Prot_A1"/>
</dbReference>
<dbReference type="Gene3D" id="2.40.70.10">
    <property type="entry name" value="Acid Proteases"/>
    <property type="match status" value="2"/>
</dbReference>
<dbReference type="EMBL" id="JAVIJP010000054">
    <property type="protein sequence ID" value="KAL3623707.1"/>
    <property type="molecule type" value="Genomic_DNA"/>
</dbReference>
<proteinExistence type="inferred from homology"/>